<evidence type="ECO:0000313" key="10">
    <source>
        <dbReference type="Proteomes" id="UP000734854"/>
    </source>
</evidence>
<evidence type="ECO:0008006" key="11">
    <source>
        <dbReference type="Google" id="ProtNLM"/>
    </source>
</evidence>
<evidence type="ECO:0000256" key="2">
    <source>
        <dbReference type="ARBA" id="ARBA00022692"/>
    </source>
</evidence>
<evidence type="ECO:0000313" key="9">
    <source>
        <dbReference type="EMBL" id="KAG6497116.1"/>
    </source>
</evidence>
<keyword evidence="10" id="KW-1185">Reference proteome</keyword>
<evidence type="ECO:0000256" key="1">
    <source>
        <dbReference type="ARBA" id="ARBA00004394"/>
    </source>
</evidence>
<evidence type="ECO:0000256" key="4">
    <source>
        <dbReference type="ARBA" id="ARBA00023034"/>
    </source>
</evidence>
<dbReference type="InterPro" id="IPR019177">
    <property type="entry name" value="Golgin_subfamily_A_member_5"/>
</dbReference>
<feature type="coiled-coil region" evidence="7">
    <location>
        <begin position="24"/>
        <end position="51"/>
    </location>
</feature>
<keyword evidence="2 8" id="KW-0812">Transmembrane</keyword>
<organism evidence="9 10">
    <name type="scientific">Zingiber officinale</name>
    <name type="common">Ginger</name>
    <name type="synonym">Amomum zingiber</name>
    <dbReference type="NCBI Taxonomy" id="94328"/>
    <lineage>
        <taxon>Eukaryota</taxon>
        <taxon>Viridiplantae</taxon>
        <taxon>Streptophyta</taxon>
        <taxon>Embryophyta</taxon>
        <taxon>Tracheophyta</taxon>
        <taxon>Spermatophyta</taxon>
        <taxon>Magnoliopsida</taxon>
        <taxon>Liliopsida</taxon>
        <taxon>Zingiberales</taxon>
        <taxon>Zingiberaceae</taxon>
        <taxon>Zingiber</taxon>
    </lineage>
</organism>
<dbReference type="GO" id="GO:0000139">
    <property type="term" value="C:Golgi membrane"/>
    <property type="evidence" value="ECO:0007669"/>
    <property type="project" value="UniProtKB-SubCell"/>
</dbReference>
<comment type="caution">
    <text evidence="9">The sequence shown here is derived from an EMBL/GenBank/DDBJ whole genome shotgun (WGS) entry which is preliminary data.</text>
</comment>
<protein>
    <recommendedName>
        <fullName evidence="11">Golgin candidate 2</fullName>
    </recommendedName>
</protein>
<dbReference type="PANTHER" id="PTHR13815">
    <property type="entry name" value="GOLGIN-84"/>
    <property type="match status" value="1"/>
</dbReference>
<keyword evidence="5 7" id="KW-0175">Coiled coil</keyword>
<dbReference type="EMBL" id="JACMSC010000012">
    <property type="protein sequence ID" value="KAG6497116.1"/>
    <property type="molecule type" value="Genomic_DNA"/>
</dbReference>
<keyword evidence="6 8" id="KW-0472">Membrane</keyword>
<proteinExistence type="predicted"/>
<dbReference type="Proteomes" id="UP000734854">
    <property type="component" value="Unassembled WGS sequence"/>
</dbReference>
<comment type="subcellular location">
    <subcellularLocation>
        <location evidence="1">Golgi apparatus membrane</location>
    </subcellularLocation>
</comment>
<dbReference type="Pfam" id="PF09787">
    <property type="entry name" value="Golgin_A5"/>
    <property type="match status" value="1"/>
</dbReference>
<accession>A0A8J5G049</accession>
<evidence type="ECO:0000256" key="8">
    <source>
        <dbReference type="SAM" id="Phobius"/>
    </source>
</evidence>
<sequence>MKAKMLEENVEMMRRGITRPTEIEIELKKRLEQLTDRLIQKQLQVESLSSEKATLVLRIETVSRLLDEDELPLQSTDLAQISDATGSFEMADIESGKWRPSNSSFQPVIIRDKIRAGQRQLGSVLRQLDIVFSIGMVYLRRNQKAQLLAFLYLLCLHFWVFFILNSSSHISDGTKSGAVFSLETINNTSNP</sequence>
<keyword evidence="4" id="KW-0333">Golgi apparatus</keyword>
<dbReference type="GO" id="GO:0031985">
    <property type="term" value="C:Golgi cisterna"/>
    <property type="evidence" value="ECO:0007669"/>
    <property type="project" value="TreeGrafter"/>
</dbReference>
<name>A0A8J5G049_ZINOF</name>
<gene>
    <name evidence="9" type="ORF">ZIOFF_045004</name>
</gene>
<dbReference type="AlphaFoldDB" id="A0A8J5G049"/>
<evidence type="ECO:0000256" key="3">
    <source>
        <dbReference type="ARBA" id="ARBA00022989"/>
    </source>
</evidence>
<reference evidence="9 10" key="1">
    <citation type="submission" date="2020-08" db="EMBL/GenBank/DDBJ databases">
        <title>Plant Genome Project.</title>
        <authorList>
            <person name="Zhang R.-G."/>
        </authorList>
    </citation>
    <scope>NUCLEOTIDE SEQUENCE [LARGE SCALE GENOMIC DNA]</scope>
    <source>
        <tissue evidence="9">Rhizome</tissue>
    </source>
</reference>
<keyword evidence="3 8" id="KW-1133">Transmembrane helix</keyword>
<evidence type="ECO:0000256" key="5">
    <source>
        <dbReference type="ARBA" id="ARBA00023054"/>
    </source>
</evidence>
<evidence type="ECO:0000256" key="6">
    <source>
        <dbReference type="ARBA" id="ARBA00023136"/>
    </source>
</evidence>
<dbReference type="GO" id="GO:0000301">
    <property type="term" value="P:retrograde transport, vesicle recycling within Golgi"/>
    <property type="evidence" value="ECO:0007669"/>
    <property type="project" value="TreeGrafter"/>
</dbReference>
<dbReference type="GO" id="GO:0007030">
    <property type="term" value="P:Golgi organization"/>
    <property type="evidence" value="ECO:0007669"/>
    <property type="project" value="InterPro"/>
</dbReference>
<dbReference type="PANTHER" id="PTHR13815:SF5">
    <property type="entry name" value="GOLGIN CANDIDATE 2"/>
    <property type="match status" value="1"/>
</dbReference>
<evidence type="ECO:0000256" key="7">
    <source>
        <dbReference type="SAM" id="Coils"/>
    </source>
</evidence>
<feature type="transmembrane region" description="Helical" evidence="8">
    <location>
        <begin position="145"/>
        <end position="164"/>
    </location>
</feature>